<dbReference type="AlphaFoldDB" id="A0A5B7DM52"/>
<evidence type="ECO:0000313" key="2">
    <source>
        <dbReference type="EMBL" id="MPC22265.1"/>
    </source>
</evidence>
<evidence type="ECO:0000256" key="1">
    <source>
        <dbReference type="SAM" id="MobiDB-lite"/>
    </source>
</evidence>
<evidence type="ECO:0000313" key="3">
    <source>
        <dbReference type="Proteomes" id="UP000324222"/>
    </source>
</evidence>
<keyword evidence="3" id="KW-1185">Reference proteome</keyword>
<reference evidence="2 3" key="1">
    <citation type="submission" date="2019-05" db="EMBL/GenBank/DDBJ databases">
        <title>Another draft genome of Portunus trituberculatus and its Hox gene families provides insights of decapod evolution.</title>
        <authorList>
            <person name="Jeong J.-H."/>
            <person name="Song I."/>
            <person name="Kim S."/>
            <person name="Choi T."/>
            <person name="Kim D."/>
            <person name="Ryu S."/>
            <person name="Kim W."/>
        </authorList>
    </citation>
    <scope>NUCLEOTIDE SEQUENCE [LARGE SCALE GENOMIC DNA]</scope>
    <source>
        <tissue evidence="2">Muscle</tissue>
    </source>
</reference>
<accession>A0A5B7DM52</accession>
<feature type="region of interest" description="Disordered" evidence="1">
    <location>
        <begin position="78"/>
        <end position="132"/>
    </location>
</feature>
<feature type="compositionally biased region" description="Basic and acidic residues" evidence="1">
    <location>
        <begin position="90"/>
        <end position="102"/>
    </location>
</feature>
<gene>
    <name evidence="2" type="ORF">E2C01_015275</name>
</gene>
<proteinExistence type="predicted"/>
<name>A0A5B7DM52_PORTR</name>
<organism evidence="2 3">
    <name type="scientific">Portunus trituberculatus</name>
    <name type="common">Swimming crab</name>
    <name type="synonym">Neptunus trituberculatus</name>
    <dbReference type="NCBI Taxonomy" id="210409"/>
    <lineage>
        <taxon>Eukaryota</taxon>
        <taxon>Metazoa</taxon>
        <taxon>Ecdysozoa</taxon>
        <taxon>Arthropoda</taxon>
        <taxon>Crustacea</taxon>
        <taxon>Multicrustacea</taxon>
        <taxon>Malacostraca</taxon>
        <taxon>Eumalacostraca</taxon>
        <taxon>Eucarida</taxon>
        <taxon>Decapoda</taxon>
        <taxon>Pleocyemata</taxon>
        <taxon>Brachyura</taxon>
        <taxon>Eubrachyura</taxon>
        <taxon>Portunoidea</taxon>
        <taxon>Portunidae</taxon>
        <taxon>Portuninae</taxon>
        <taxon>Portunus</taxon>
    </lineage>
</organism>
<dbReference type="EMBL" id="VSRR010001068">
    <property type="protein sequence ID" value="MPC22265.1"/>
    <property type="molecule type" value="Genomic_DNA"/>
</dbReference>
<feature type="compositionally biased region" description="Basic and acidic residues" evidence="1">
    <location>
        <begin position="114"/>
        <end position="125"/>
    </location>
</feature>
<dbReference type="Proteomes" id="UP000324222">
    <property type="component" value="Unassembled WGS sequence"/>
</dbReference>
<protein>
    <submittedName>
        <fullName evidence="2">Uncharacterized protein</fullName>
    </submittedName>
</protein>
<sequence length="132" mass="14427">MSLATCNTEEADTQWLLLYSYGAGRSDQLRCVIPCTTACPPALAEQLQLLHVLPTGAIMWRVRIGLCLQHSSGVNAQHALRPGQYGTAPDRQRQENTEEHTASHAIPSGVLSDADSRIENLKDQPKIPVRIG</sequence>
<comment type="caution">
    <text evidence="2">The sequence shown here is derived from an EMBL/GenBank/DDBJ whole genome shotgun (WGS) entry which is preliminary data.</text>
</comment>